<evidence type="ECO:0000256" key="7">
    <source>
        <dbReference type="ARBA" id="ARBA00071120"/>
    </source>
</evidence>
<dbReference type="Pfam" id="PF02551">
    <property type="entry name" value="Acyl_CoA_thio"/>
    <property type="match status" value="1"/>
</dbReference>
<name>A0A368BJP7_9GAMM</name>
<proteinExistence type="inferred from homology"/>
<evidence type="ECO:0000256" key="4">
    <source>
        <dbReference type="ARBA" id="ARBA00023098"/>
    </source>
</evidence>
<evidence type="ECO:0000259" key="10">
    <source>
        <dbReference type="Pfam" id="PF13622"/>
    </source>
</evidence>
<gene>
    <name evidence="11" type="primary">tesB</name>
    <name evidence="11" type="ORF">DBW98_03725</name>
</gene>
<evidence type="ECO:0000256" key="1">
    <source>
        <dbReference type="ARBA" id="ARBA00006538"/>
    </source>
</evidence>
<evidence type="ECO:0000256" key="8">
    <source>
        <dbReference type="ARBA" id="ARBA00079653"/>
    </source>
</evidence>
<reference evidence="11 12" key="1">
    <citation type="journal article" date="2018" name="Microbiome">
        <title>Fine metagenomic profile of the Mediterranean stratified and mixed water columns revealed by assembly and recruitment.</title>
        <authorList>
            <person name="Haro-Moreno J.M."/>
            <person name="Lopez-Perez M."/>
            <person name="De La Torre J.R."/>
            <person name="Picazo A."/>
            <person name="Camacho A."/>
            <person name="Rodriguez-Valera F."/>
        </authorList>
    </citation>
    <scope>NUCLEOTIDE SEQUENCE [LARGE SCALE GENOMIC DNA]</scope>
    <source>
        <strain evidence="11">MED-G84</strain>
    </source>
</reference>
<dbReference type="EMBL" id="QOPC01000021">
    <property type="protein sequence ID" value="RCL37523.1"/>
    <property type="molecule type" value="Genomic_DNA"/>
</dbReference>
<evidence type="ECO:0000256" key="3">
    <source>
        <dbReference type="ARBA" id="ARBA00022801"/>
    </source>
</evidence>
<dbReference type="InterPro" id="IPR025652">
    <property type="entry name" value="TesB_C"/>
</dbReference>
<dbReference type="InterPro" id="IPR049449">
    <property type="entry name" value="TesB_ACOT8-like_N"/>
</dbReference>
<evidence type="ECO:0000256" key="2">
    <source>
        <dbReference type="ARBA" id="ARBA00011881"/>
    </source>
</evidence>
<dbReference type="SUPFAM" id="SSF54637">
    <property type="entry name" value="Thioesterase/thiol ester dehydrase-isomerase"/>
    <property type="match status" value="2"/>
</dbReference>
<comment type="subunit">
    <text evidence="2">Homotetramer.</text>
</comment>
<dbReference type="NCBIfam" id="TIGR00189">
    <property type="entry name" value="tesB"/>
    <property type="match status" value="1"/>
</dbReference>
<evidence type="ECO:0000256" key="6">
    <source>
        <dbReference type="ARBA" id="ARBA00050943"/>
    </source>
</evidence>
<dbReference type="GO" id="GO:0009062">
    <property type="term" value="P:fatty acid catabolic process"/>
    <property type="evidence" value="ECO:0007669"/>
    <property type="project" value="TreeGrafter"/>
</dbReference>
<evidence type="ECO:0000313" key="12">
    <source>
        <dbReference type="Proteomes" id="UP000253032"/>
    </source>
</evidence>
<evidence type="ECO:0000259" key="9">
    <source>
        <dbReference type="Pfam" id="PF02551"/>
    </source>
</evidence>
<evidence type="ECO:0000313" key="11">
    <source>
        <dbReference type="EMBL" id="RCL37523.1"/>
    </source>
</evidence>
<organism evidence="11 12">
    <name type="scientific">SAR86 cluster bacterium</name>
    <dbReference type="NCBI Taxonomy" id="2030880"/>
    <lineage>
        <taxon>Bacteria</taxon>
        <taxon>Pseudomonadati</taxon>
        <taxon>Pseudomonadota</taxon>
        <taxon>Gammaproteobacteria</taxon>
        <taxon>SAR86 cluster</taxon>
    </lineage>
</organism>
<dbReference type="GO" id="GO:0005829">
    <property type="term" value="C:cytosol"/>
    <property type="evidence" value="ECO:0007669"/>
    <property type="project" value="TreeGrafter"/>
</dbReference>
<feature type="domain" description="Acyl-CoA thioesterase-like N-terminal HotDog" evidence="10">
    <location>
        <begin position="33"/>
        <end position="109"/>
    </location>
</feature>
<sequence>MNNALKNTLGLFNLNRIDRDLFSWTGESVGFQRIFGGQIMAQCLVAGYQTVEKARMVHSFHSYFLRPGDFEQDIIFEVDRIRDGKSFTTRRVTAIQNGEAIFSCSISFQKREKGLSHQIKMPEIPGPEKLKSDLELRQDVQKKIPKDYLPMWLREREIETRQVEPMDLLKVEKLPPYRSTWMKPVGKLPADERIHQALLLYVSDMGLLGAAVNPHEVNFMSKKFQSASLDHVMWFHGKVNFNNWILHHMHSPISSGARGFSRGSIYTKGGKLIASTAQEGLMRVWE</sequence>
<dbReference type="GO" id="GO:0047617">
    <property type="term" value="F:fatty acyl-CoA hydrolase activity"/>
    <property type="evidence" value="ECO:0007669"/>
    <property type="project" value="UniProtKB-EC"/>
</dbReference>
<comment type="caution">
    <text evidence="11">The sequence shown here is derived from an EMBL/GenBank/DDBJ whole genome shotgun (WGS) entry which is preliminary data.</text>
</comment>
<dbReference type="CDD" id="cd03444">
    <property type="entry name" value="Thioesterase_II_repeat1"/>
    <property type="match status" value="1"/>
</dbReference>
<comment type="catalytic activity">
    <reaction evidence="6">
        <text>a fatty acyl-CoA + H2O = a fatty acid + CoA + H(+)</text>
        <dbReference type="Rhea" id="RHEA:16781"/>
        <dbReference type="ChEBI" id="CHEBI:15377"/>
        <dbReference type="ChEBI" id="CHEBI:15378"/>
        <dbReference type="ChEBI" id="CHEBI:28868"/>
        <dbReference type="ChEBI" id="CHEBI:57287"/>
        <dbReference type="ChEBI" id="CHEBI:77636"/>
        <dbReference type="EC" id="3.1.2.20"/>
    </reaction>
    <physiologicalReaction direction="left-to-right" evidence="6">
        <dbReference type="Rhea" id="RHEA:16782"/>
    </physiologicalReaction>
</comment>
<dbReference type="InterPro" id="IPR029069">
    <property type="entry name" value="HotDog_dom_sf"/>
</dbReference>
<protein>
    <recommendedName>
        <fullName evidence="7">Acyl-CoA thioesterase 2</fullName>
        <ecNumber evidence="5">3.1.2.20</ecNumber>
    </recommendedName>
    <alternativeName>
        <fullName evidence="8">Thioesterase II</fullName>
    </alternativeName>
</protein>
<dbReference type="EC" id="3.1.2.20" evidence="5"/>
<dbReference type="InterPro" id="IPR003703">
    <property type="entry name" value="Acyl_CoA_thio"/>
</dbReference>
<comment type="similarity">
    <text evidence="1">Belongs to the C/M/P thioester hydrolase family.</text>
</comment>
<dbReference type="CDD" id="cd03445">
    <property type="entry name" value="Thioesterase_II_repeat2"/>
    <property type="match status" value="1"/>
</dbReference>
<keyword evidence="3" id="KW-0378">Hydrolase</keyword>
<dbReference type="FunFam" id="2.40.160.210:FF:000001">
    <property type="entry name" value="Acyl-CoA thioesterase II"/>
    <property type="match status" value="1"/>
</dbReference>
<accession>A0A368BJP7</accession>
<evidence type="ECO:0000256" key="5">
    <source>
        <dbReference type="ARBA" id="ARBA00038894"/>
    </source>
</evidence>
<dbReference type="Pfam" id="PF13622">
    <property type="entry name" value="4HBT_3"/>
    <property type="match status" value="1"/>
</dbReference>
<dbReference type="PANTHER" id="PTHR11066">
    <property type="entry name" value="ACYL-COA THIOESTERASE"/>
    <property type="match status" value="1"/>
</dbReference>
<keyword evidence="4" id="KW-0443">Lipid metabolism</keyword>
<dbReference type="PANTHER" id="PTHR11066:SF34">
    <property type="entry name" value="ACYL-COENZYME A THIOESTERASE 8"/>
    <property type="match status" value="1"/>
</dbReference>
<feature type="domain" description="Acyl-CoA thioesterase 2 C-terminal" evidence="9">
    <location>
        <begin position="155"/>
        <end position="281"/>
    </location>
</feature>
<dbReference type="InterPro" id="IPR042171">
    <property type="entry name" value="Acyl-CoA_hotdog"/>
</dbReference>
<dbReference type="GO" id="GO:0006637">
    <property type="term" value="P:acyl-CoA metabolic process"/>
    <property type="evidence" value="ECO:0007669"/>
    <property type="project" value="InterPro"/>
</dbReference>
<dbReference type="Proteomes" id="UP000253032">
    <property type="component" value="Unassembled WGS sequence"/>
</dbReference>
<dbReference type="Gene3D" id="2.40.160.210">
    <property type="entry name" value="Acyl-CoA thioesterase, double hotdog domain"/>
    <property type="match status" value="1"/>
</dbReference>
<dbReference type="AlphaFoldDB" id="A0A368BJP7"/>